<protein>
    <submittedName>
        <fullName evidence="1">Uncharacterized protein</fullName>
    </submittedName>
</protein>
<keyword evidence="2" id="KW-1185">Reference proteome</keyword>
<dbReference type="EMBL" id="BMAQ01000031">
    <property type="protein sequence ID" value="GFR38948.1"/>
    <property type="molecule type" value="Genomic_DNA"/>
</dbReference>
<comment type="caution">
    <text evidence="1">The sequence shown here is derived from an EMBL/GenBank/DDBJ whole genome shotgun (WGS) entry which is preliminary data.</text>
</comment>
<gene>
    <name evidence="1" type="ORF">PRECH8_22440</name>
</gene>
<accession>A0A916VGG5</accession>
<proteinExistence type="predicted"/>
<name>A0A916VGG5_9BACL</name>
<dbReference type="AlphaFoldDB" id="A0A916VGG5"/>
<dbReference type="Proteomes" id="UP000654993">
    <property type="component" value="Unassembled WGS sequence"/>
</dbReference>
<reference evidence="1" key="2">
    <citation type="journal article" date="2021" name="Data Brief">
        <title>Draft genome sequence data of the facultative, thermophilic, xylanolytic bacterium Paenibacillus sp. strain DA-C8.</title>
        <authorList>
            <person name="Chhe C."/>
            <person name="Uke A."/>
            <person name="Baramee S."/>
            <person name="Ungkulpasvich U."/>
            <person name="Tachaapaikoon C."/>
            <person name="Pason P."/>
            <person name="Waeonukul R."/>
            <person name="Ratanakhanokchai K."/>
            <person name="Kosugi A."/>
        </authorList>
    </citation>
    <scope>NUCLEOTIDE SEQUENCE</scope>
    <source>
        <strain evidence="1">DA-C8</strain>
    </source>
</reference>
<sequence>MGGAVEEEARRAQSTIFQIAEQEQTRQIVTKPIGQAPLMRRFLHRVSCGMSVVKRHRQA</sequence>
<evidence type="ECO:0000313" key="2">
    <source>
        <dbReference type="Proteomes" id="UP000654993"/>
    </source>
</evidence>
<reference evidence="1" key="1">
    <citation type="submission" date="2020-08" db="EMBL/GenBank/DDBJ databases">
        <authorList>
            <person name="Uke A."/>
            <person name="Chhe C."/>
            <person name="Baramee S."/>
            <person name="Kosugi A."/>
        </authorList>
    </citation>
    <scope>NUCLEOTIDE SEQUENCE</scope>
    <source>
        <strain evidence="1">DA-C8</strain>
    </source>
</reference>
<evidence type="ECO:0000313" key="1">
    <source>
        <dbReference type="EMBL" id="GFR38948.1"/>
    </source>
</evidence>
<organism evidence="1 2">
    <name type="scientific">Insulibacter thermoxylanivorax</name>
    <dbReference type="NCBI Taxonomy" id="2749268"/>
    <lineage>
        <taxon>Bacteria</taxon>
        <taxon>Bacillati</taxon>
        <taxon>Bacillota</taxon>
        <taxon>Bacilli</taxon>
        <taxon>Bacillales</taxon>
        <taxon>Paenibacillaceae</taxon>
        <taxon>Insulibacter</taxon>
    </lineage>
</organism>